<gene>
    <name evidence="1" type="ORF">TEK04_02390</name>
</gene>
<dbReference type="RefSeq" id="WP_336402705.1">
    <property type="nucleotide sequence ID" value="NZ_JBAPLU010000002.1"/>
</dbReference>
<proteinExistence type="predicted"/>
<reference evidence="1 2" key="1">
    <citation type="submission" date="2024-03" db="EMBL/GenBank/DDBJ databases">
        <title>Draft genome sequence of Klenkia sp. LSe6-5.</title>
        <authorList>
            <person name="Duangmal K."/>
            <person name="Chantavorakit T."/>
        </authorList>
    </citation>
    <scope>NUCLEOTIDE SEQUENCE [LARGE SCALE GENOMIC DNA]</scope>
    <source>
        <strain evidence="1 2">LSe6-5</strain>
    </source>
</reference>
<comment type="caution">
    <text evidence="1">The sequence shown here is derived from an EMBL/GenBank/DDBJ whole genome shotgun (WGS) entry which is preliminary data.</text>
</comment>
<keyword evidence="2" id="KW-1185">Reference proteome</keyword>
<evidence type="ECO:0000313" key="2">
    <source>
        <dbReference type="Proteomes" id="UP001361570"/>
    </source>
</evidence>
<organism evidence="1 2">
    <name type="scientific">Klenkia sesuvii</name>
    <dbReference type="NCBI Taxonomy" id="3103137"/>
    <lineage>
        <taxon>Bacteria</taxon>
        <taxon>Bacillati</taxon>
        <taxon>Actinomycetota</taxon>
        <taxon>Actinomycetes</taxon>
        <taxon>Geodermatophilales</taxon>
        <taxon>Geodermatophilaceae</taxon>
        <taxon>Klenkia</taxon>
    </lineage>
</organism>
<name>A0ABU8DNX9_9ACTN</name>
<evidence type="ECO:0000313" key="1">
    <source>
        <dbReference type="EMBL" id="MEI4270560.1"/>
    </source>
</evidence>
<protein>
    <submittedName>
        <fullName evidence="1">Uncharacterized protein</fullName>
    </submittedName>
</protein>
<sequence length="53" mass="5666">MQKVVKVTPAQVNAAKMAVKRSAASGRFVKSSVSKIANAKRVPGTSTHKKQTR</sequence>
<accession>A0ABU8DNX9</accession>
<dbReference type="Proteomes" id="UP001361570">
    <property type="component" value="Unassembled WGS sequence"/>
</dbReference>
<dbReference type="EMBL" id="JBAPLU010000002">
    <property type="protein sequence ID" value="MEI4270560.1"/>
    <property type="molecule type" value="Genomic_DNA"/>
</dbReference>